<dbReference type="InterPro" id="IPR011059">
    <property type="entry name" value="Metal-dep_hydrolase_composite"/>
</dbReference>
<dbReference type="SUPFAM" id="SSF51338">
    <property type="entry name" value="Composite domain of metallo-dependent hydrolases"/>
    <property type="match status" value="2"/>
</dbReference>
<reference evidence="9 10" key="1">
    <citation type="submission" date="2024-03" db="EMBL/GenBank/DDBJ databases">
        <title>Aureococcus anophagefferens CCMP1851 and Kratosvirus quantuckense: Draft genome of a second virus-susceptible host strain in the model system.</title>
        <authorList>
            <person name="Chase E."/>
            <person name="Truchon A.R."/>
            <person name="Schepens W."/>
            <person name="Wilhelm S.W."/>
        </authorList>
    </citation>
    <scope>NUCLEOTIDE SEQUENCE [LARGE SCALE GENOMIC DNA]</scope>
    <source>
        <strain evidence="9 10">CCMP1851</strain>
    </source>
</reference>
<dbReference type="PROSITE" id="PS51368">
    <property type="entry name" value="UREASE_3"/>
    <property type="match status" value="1"/>
</dbReference>
<organism evidence="9 10">
    <name type="scientific">Aureococcus anophagefferens</name>
    <name type="common">Harmful bloom alga</name>
    <dbReference type="NCBI Taxonomy" id="44056"/>
    <lineage>
        <taxon>Eukaryota</taxon>
        <taxon>Sar</taxon>
        <taxon>Stramenopiles</taxon>
        <taxon>Ochrophyta</taxon>
        <taxon>Pelagophyceae</taxon>
        <taxon>Pelagomonadales</taxon>
        <taxon>Pelagomonadaceae</taxon>
        <taxon>Aureococcus</taxon>
    </lineage>
</organism>
<dbReference type="Gene3D" id="3.20.20.140">
    <property type="entry name" value="Metal-dependent hydrolases"/>
    <property type="match status" value="1"/>
</dbReference>
<dbReference type="PRINTS" id="PR01752">
    <property type="entry name" value="UREASE"/>
</dbReference>
<sequence length="854" mass="89979">MLVRAFPRLGVPPGLGRRRCLHLTPREIDKLELHQVGLLAQKRLARGLKLNQPEATALIATVCLEKIRDGHSVAQLMTLGQRLLGRRQVLPGVAELVSEVQVEGTFRDGTKLLTVHDPIASDDGDLHLALHGSFLPLPDREIFGDAGSLSPGAVRCDGAPITLNAGRDVVEVRVTNTGDRPIQVGSHYHFLETNAALVFDRREAYGRRLNVPSGASVRFEPGERKVVSLVDIAGGRVVTSGNLLTDGPATADREAEVMARVVARGFGHEDAGSAPGAPLALERAHYAELYGPTVGDVVRLGDTDLTVRVERDHTAYGDECKFGGGKSLREGMGQQTGCAAADALDVVITNALVVDAVLGVVKCDIGIKGNRIVGIGKAGNPDVMDGVTPGMTVGVTTEAIAGEKLLATAGGVDTHVHFICPQQCDDAVASGLTTMYGGGTGPASGTCATTCTPAPSQVEMMLKATDGLPLNFGFSGKGNASDPAGLREVVEAGAAGFKLHEDWGTTPAAIDACLTFADEHDVAVTIHTDTLNESGFVDDSLGAIKGRTIHTYHSEGAGGGHAPDIIKVCGEPHVLPSSTNPTRPFTVNTIDEHLDMLMVCHHLDKSIPEDVAFAESRIRGETIAAEDILHDMGAISIISSDSQAMGRIGEVITRTWQTADKMKRQRGPLPEDADAGDDNTRVKRYVAKYTINPAIAHGMADHVGSLEVGKLADIVLWKPSHFGAKPEMVVKGGTIAWAQMGDPNASIPTPQPVKMRPMFGALSPTAVGDTSLAFVSAAAHGRGVREAYGLNKQTAVQTAPVRGTRTVAKKDMVLNDATPTITVDPETFEVTADGESLTCDPATTVPLASSYFLF</sequence>
<dbReference type="Pfam" id="PF00547">
    <property type="entry name" value="Urease_gamma"/>
    <property type="match status" value="1"/>
</dbReference>
<dbReference type="InterPro" id="IPR005848">
    <property type="entry name" value="Urease_asu"/>
</dbReference>
<keyword evidence="10" id="KW-1185">Reference proteome</keyword>
<protein>
    <recommendedName>
        <fullName evidence="2 6">Urease</fullName>
        <ecNumber evidence="2 6">3.5.1.5</ecNumber>
    </recommendedName>
    <alternativeName>
        <fullName evidence="6">Urea amidohydrolase</fullName>
    </alternativeName>
</protein>
<evidence type="ECO:0000256" key="1">
    <source>
        <dbReference type="ARBA" id="ARBA00004897"/>
    </source>
</evidence>
<dbReference type="Pfam" id="PF00699">
    <property type="entry name" value="Urease_beta"/>
    <property type="match status" value="1"/>
</dbReference>
<dbReference type="Gene3D" id="2.10.150.10">
    <property type="entry name" value="Urease, beta subunit"/>
    <property type="match status" value="1"/>
</dbReference>
<dbReference type="NCBIfam" id="TIGR01792">
    <property type="entry name" value="urease_alph"/>
    <property type="match status" value="1"/>
</dbReference>
<evidence type="ECO:0000256" key="3">
    <source>
        <dbReference type="ARBA" id="ARBA00022596"/>
    </source>
</evidence>
<evidence type="ECO:0000313" key="10">
    <source>
        <dbReference type="Proteomes" id="UP001363151"/>
    </source>
</evidence>
<dbReference type="Pfam" id="PF01979">
    <property type="entry name" value="Amidohydro_1"/>
    <property type="match status" value="1"/>
</dbReference>
<evidence type="ECO:0000256" key="7">
    <source>
        <dbReference type="PROSITE-ProRule" id="PRU00700"/>
    </source>
</evidence>
<evidence type="ECO:0000259" key="8">
    <source>
        <dbReference type="PROSITE" id="PS51368"/>
    </source>
</evidence>
<dbReference type="Proteomes" id="UP001363151">
    <property type="component" value="Unassembled WGS sequence"/>
</dbReference>
<evidence type="ECO:0000256" key="2">
    <source>
        <dbReference type="ARBA" id="ARBA00012934"/>
    </source>
</evidence>
<dbReference type="InterPro" id="IPR017950">
    <property type="entry name" value="Urease_AS"/>
</dbReference>
<dbReference type="InterPro" id="IPR002026">
    <property type="entry name" value="Urease_gamma/gamma-beta_su"/>
</dbReference>
<gene>
    <name evidence="9" type="primary">URE1</name>
    <name evidence="9" type="ORF">SO694_00068024</name>
</gene>
<dbReference type="CDD" id="cd00407">
    <property type="entry name" value="Urease_beta"/>
    <property type="match status" value="1"/>
</dbReference>
<dbReference type="InterPro" id="IPR002019">
    <property type="entry name" value="Urease_beta-like"/>
</dbReference>
<comment type="caution">
    <text evidence="9">The sequence shown here is derived from an EMBL/GenBank/DDBJ whole genome shotgun (WGS) entry which is preliminary data.</text>
</comment>
<dbReference type="InterPro" id="IPR011612">
    <property type="entry name" value="Urease_alpha_N_dom"/>
</dbReference>
<dbReference type="PANTHER" id="PTHR33569">
    <property type="entry name" value="UREASE"/>
    <property type="match status" value="1"/>
</dbReference>
<comment type="catalytic activity">
    <reaction evidence="6">
        <text>urea + 2 H2O + H(+) = hydrogencarbonate + 2 NH4(+)</text>
        <dbReference type="Rhea" id="RHEA:20557"/>
        <dbReference type="ChEBI" id="CHEBI:15377"/>
        <dbReference type="ChEBI" id="CHEBI:15378"/>
        <dbReference type="ChEBI" id="CHEBI:16199"/>
        <dbReference type="ChEBI" id="CHEBI:17544"/>
        <dbReference type="ChEBI" id="CHEBI:28938"/>
        <dbReference type="EC" id="3.5.1.5"/>
    </reaction>
</comment>
<dbReference type="InterPro" id="IPR017951">
    <property type="entry name" value="Urease_asu_c"/>
</dbReference>
<dbReference type="CDD" id="cd00390">
    <property type="entry name" value="Urease_gamma"/>
    <property type="match status" value="1"/>
</dbReference>
<dbReference type="NCBIfam" id="NF009686">
    <property type="entry name" value="PRK13207.1"/>
    <property type="match status" value="1"/>
</dbReference>
<feature type="binding site" evidence="7">
    <location>
        <position position="500"/>
    </location>
    <ligand>
        <name>substrate</name>
    </ligand>
</feature>
<dbReference type="PROSITE" id="PS00145">
    <property type="entry name" value="UREASE_2"/>
    <property type="match status" value="1"/>
</dbReference>
<dbReference type="InterPro" id="IPR050069">
    <property type="entry name" value="Urease_subunit"/>
</dbReference>
<dbReference type="SUPFAM" id="SSF51278">
    <property type="entry name" value="Urease, beta-subunit"/>
    <property type="match status" value="1"/>
</dbReference>
<proteinExistence type="inferred from homology"/>
<accession>A0ABR1FPQ6</accession>
<dbReference type="CDD" id="cd00375">
    <property type="entry name" value="Urease_alpha"/>
    <property type="match status" value="1"/>
</dbReference>
<dbReference type="InterPro" id="IPR006680">
    <property type="entry name" value="Amidohydro-rel"/>
</dbReference>
<comment type="pathway">
    <text evidence="1 6">Nitrogen metabolism; urea degradation; CO(2) and NH(3) from urea (urease route): step 1/1.</text>
</comment>
<dbReference type="InterPro" id="IPR032466">
    <property type="entry name" value="Metal_Hydrolase"/>
</dbReference>
<dbReference type="Gene3D" id="3.30.280.10">
    <property type="entry name" value="Urease, gamma-like subunit"/>
    <property type="match status" value="1"/>
</dbReference>
<dbReference type="InterPro" id="IPR036461">
    <property type="entry name" value="Urease_betasu_sf"/>
</dbReference>
<dbReference type="EC" id="3.5.1.5" evidence="2 6"/>
<dbReference type="HAMAP" id="MF_01953">
    <property type="entry name" value="Urease_alpha"/>
    <property type="match status" value="1"/>
</dbReference>
<dbReference type="InterPro" id="IPR029754">
    <property type="entry name" value="Urease_Ni-bd"/>
</dbReference>
<dbReference type="NCBIfam" id="TIGR00193">
    <property type="entry name" value="urease_gam"/>
    <property type="match status" value="1"/>
</dbReference>
<dbReference type="PANTHER" id="PTHR33569:SF1">
    <property type="entry name" value="UREASE"/>
    <property type="match status" value="1"/>
</dbReference>
<keyword evidence="3 6" id="KW-0533">Nickel</keyword>
<evidence type="ECO:0000256" key="6">
    <source>
        <dbReference type="PIRNR" id="PIRNR001222"/>
    </source>
</evidence>
<name>A0ABR1FPQ6_AURAN</name>
<dbReference type="EMBL" id="JBBJCI010000293">
    <property type="protein sequence ID" value="KAK7235255.1"/>
    <property type="molecule type" value="Genomic_DNA"/>
</dbReference>
<dbReference type="SUPFAM" id="SSF54111">
    <property type="entry name" value="Urease, gamma-subunit"/>
    <property type="match status" value="1"/>
</dbReference>
<dbReference type="InterPro" id="IPR036463">
    <property type="entry name" value="Urease_gamma_sf"/>
</dbReference>
<dbReference type="PROSITE" id="PS01120">
    <property type="entry name" value="UREASE_1"/>
    <property type="match status" value="1"/>
</dbReference>
<dbReference type="Pfam" id="PF00449">
    <property type="entry name" value="Urease_alpha"/>
    <property type="match status" value="1"/>
</dbReference>
<evidence type="ECO:0000256" key="4">
    <source>
        <dbReference type="ARBA" id="ARBA00022723"/>
    </source>
</evidence>
<feature type="domain" description="Urease" evidence="8">
    <location>
        <begin position="410"/>
        <end position="854"/>
    </location>
</feature>
<dbReference type="SUPFAM" id="SSF51556">
    <property type="entry name" value="Metallo-dependent hydrolases"/>
    <property type="match status" value="1"/>
</dbReference>
<dbReference type="NCBIfam" id="TIGR00192">
    <property type="entry name" value="urease_beta"/>
    <property type="match status" value="1"/>
</dbReference>
<dbReference type="InterPro" id="IPR008221">
    <property type="entry name" value="Urease"/>
</dbReference>
<dbReference type="NCBIfam" id="NF009671">
    <property type="entry name" value="PRK13192.1"/>
    <property type="match status" value="1"/>
</dbReference>
<keyword evidence="4 6" id="KW-0479">Metal-binding</keyword>
<evidence type="ECO:0000256" key="5">
    <source>
        <dbReference type="ARBA" id="ARBA00022801"/>
    </source>
</evidence>
<evidence type="ECO:0000313" key="9">
    <source>
        <dbReference type="EMBL" id="KAK7235255.1"/>
    </source>
</evidence>
<keyword evidence="5 6" id="KW-0378">Hydrolase</keyword>
<dbReference type="Gene3D" id="2.30.40.10">
    <property type="entry name" value="Urease, subunit C, domain 1"/>
    <property type="match status" value="1"/>
</dbReference>
<feature type="active site" description="Proton donor" evidence="7">
    <location>
        <position position="601"/>
    </location>
</feature>
<dbReference type="PIRSF" id="PIRSF001222">
    <property type="entry name" value="Urease"/>
    <property type="match status" value="1"/>
</dbReference>